<dbReference type="PANTHER" id="PTHR22904:SF523">
    <property type="entry name" value="STRESS-INDUCED-PHOSPHOPROTEIN 1"/>
    <property type="match status" value="1"/>
</dbReference>
<name>A0A0F8VPP8_9EURO</name>
<organism evidence="4 5">
    <name type="scientific">Aspergillus ochraceoroseus</name>
    <dbReference type="NCBI Taxonomy" id="138278"/>
    <lineage>
        <taxon>Eukaryota</taxon>
        <taxon>Fungi</taxon>
        <taxon>Dikarya</taxon>
        <taxon>Ascomycota</taxon>
        <taxon>Pezizomycotina</taxon>
        <taxon>Eurotiomycetes</taxon>
        <taxon>Eurotiomycetidae</taxon>
        <taxon>Eurotiales</taxon>
        <taxon>Aspergillaceae</taxon>
        <taxon>Aspergillus</taxon>
        <taxon>Aspergillus subgen. Nidulantes</taxon>
    </lineage>
</organism>
<dbReference type="InterPro" id="IPR011990">
    <property type="entry name" value="TPR-like_helical_dom_sf"/>
</dbReference>
<dbReference type="SUPFAM" id="SSF81383">
    <property type="entry name" value="F-box domain"/>
    <property type="match status" value="1"/>
</dbReference>
<evidence type="ECO:0000313" key="5">
    <source>
        <dbReference type="Proteomes" id="UP000034947"/>
    </source>
</evidence>
<dbReference type="InterPro" id="IPR019734">
    <property type="entry name" value="TPR_rpt"/>
</dbReference>
<reference evidence="4 5" key="1">
    <citation type="submission" date="2015-02" db="EMBL/GenBank/DDBJ databases">
        <title>Draft Genome Sequences of Two Closely-Related Aflatoxigenic Aspergillus Species Obtained from the Cote d'Ivoire.</title>
        <authorList>
            <person name="Moore G.G."/>
            <person name="Beltz S.B."/>
            <person name="Mack B.M."/>
        </authorList>
    </citation>
    <scope>NUCLEOTIDE SEQUENCE [LARGE SCALE GENOMIC DNA]</scope>
    <source>
        <strain evidence="4 5">SRRC1432</strain>
    </source>
</reference>
<evidence type="ECO:0000259" key="3">
    <source>
        <dbReference type="PROSITE" id="PS50181"/>
    </source>
</evidence>
<evidence type="ECO:0000256" key="2">
    <source>
        <dbReference type="ARBA" id="ARBA00022803"/>
    </source>
</evidence>
<dbReference type="VEuPathDB" id="FungiDB:P175DRAFT_0501014"/>
<proteinExistence type="predicted"/>
<comment type="caution">
    <text evidence="4">The sequence shown here is derived from an EMBL/GenBank/DDBJ whole genome shotgun (WGS) entry which is preliminary data.</text>
</comment>
<accession>A0A0F8VPP8</accession>
<dbReference type="GO" id="GO:0051879">
    <property type="term" value="F:Hsp90 protein binding"/>
    <property type="evidence" value="ECO:0007669"/>
    <property type="project" value="TreeGrafter"/>
</dbReference>
<dbReference type="Gene3D" id="1.25.40.10">
    <property type="entry name" value="Tetratricopeptide repeat domain"/>
    <property type="match status" value="1"/>
</dbReference>
<dbReference type="Gene3D" id="3.80.10.10">
    <property type="entry name" value="Ribonuclease Inhibitor"/>
    <property type="match status" value="1"/>
</dbReference>
<dbReference type="OrthoDB" id="629492at2759"/>
<keyword evidence="1" id="KW-0677">Repeat</keyword>
<keyword evidence="2" id="KW-0802">TPR repeat</keyword>
<dbReference type="EMBL" id="JYKN01000245">
    <property type="protein sequence ID" value="KKK25146.1"/>
    <property type="molecule type" value="Genomic_DNA"/>
</dbReference>
<feature type="domain" description="F-box" evidence="3">
    <location>
        <begin position="195"/>
        <end position="242"/>
    </location>
</feature>
<dbReference type="PANTHER" id="PTHR22904">
    <property type="entry name" value="TPR REPEAT CONTAINING PROTEIN"/>
    <property type="match status" value="1"/>
</dbReference>
<dbReference type="PROSITE" id="PS50181">
    <property type="entry name" value="FBOX"/>
    <property type="match status" value="1"/>
</dbReference>
<dbReference type="SUPFAM" id="SSF52047">
    <property type="entry name" value="RNI-like"/>
    <property type="match status" value="1"/>
</dbReference>
<dbReference type="SMART" id="SM00028">
    <property type="entry name" value="TPR"/>
    <property type="match status" value="3"/>
</dbReference>
<dbReference type="Proteomes" id="UP000034947">
    <property type="component" value="Unassembled WGS sequence"/>
</dbReference>
<dbReference type="SUPFAM" id="SSF48452">
    <property type="entry name" value="TPR-like"/>
    <property type="match status" value="1"/>
</dbReference>
<dbReference type="InterPro" id="IPR032675">
    <property type="entry name" value="LRR_dom_sf"/>
</dbReference>
<sequence length="597" mass="66455">MRPQKRKNVNTAGSRGCCTAHKRCSPPFCGVGCQVDHLFRVSTSNSGKSNRPASGNGVRGWLTMGSRGEAALLQQHGQNLYRQGSWEAAVKAFTEALKSQDVDAVSVLDNRAATYTKLLRFDQALKDSRQMIKHDKQDERGYLRCAKALLLDGKPEKALEVYAYALKSIPKQHSRRQLVEQLHDKLRDKLVSKCYDPFSVLPLEIANMVVQHFDFRQIVAILRVSKGWDRFLSSIRDLWMRLDLSGGRGKIHWSSVLAYIKRSKAMLTQAIVHNLSGPSVRRALEYISRCPNLEHLEIWSSFSPEGIFELFKGCKKLKVLLVSANTNTPQSTITKLLSSLPRLERIEIHQATKSHQSDVKWPASLPNLRSITLSTVESAVSPEGFLPALHLPRLTDPSTPLPISNLTELRLHSNPQIFVPYPPSFNPMDLPQLQKLDMSGLIETLPFATEEPFHLPNLQTLILSDAPWVTTETLYAFLVAAQSPLEVLHVDSCFRVSGSHLVDVFRGHATRLTTLNVAHILGIGDSTLDVLVQHIPTLKVINMSFTEITGCAIKSVVDARGAENKASVDHLYIKGCEGVSSDAIEYGRSKGIYICTT</sequence>
<dbReference type="Gene3D" id="1.20.1280.50">
    <property type="match status" value="1"/>
</dbReference>
<dbReference type="InterPro" id="IPR001810">
    <property type="entry name" value="F-box_dom"/>
</dbReference>
<keyword evidence="5" id="KW-1185">Reference proteome</keyword>
<gene>
    <name evidence="4" type="ORF">AOCH_001842</name>
</gene>
<protein>
    <recommendedName>
        <fullName evidence="3">F-box domain-containing protein</fullName>
    </recommendedName>
</protein>
<dbReference type="InterPro" id="IPR036047">
    <property type="entry name" value="F-box-like_dom_sf"/>
</dbReference>
<evidence type="ECO:0000313" key="4">
    <source>
        <dbReference type="EMBL" id="KKK25146.1"/>
    </source>
</evidence>
<evidence type="ECO:0000256" key="1">
    <source>
        <dbReference type="ARBA" id="ARBA00022737"/>
    </source>
</evidence>
<dbReference type="AlphaFoldDB" id="A0A0F8VPP8"/>